<proteinExistence type="predicted"/>
<gene>
    <name evidence="1" type="ORF">DPX16_5636</name>
</gene>
<evidence type="ECO:0000313" key="1">
    <source>
        <dbReference type="EMBL" id="ROL48242.1"/>
    </source>
</evidence>
<accession>A0A3N0YPV3</accession>
<organism evidence="1 2">
    <name type="scientific">Anabarilius grahami</name>
    <name type="common">Kanglang fish</name>
    <name type="synonym">Barilius grahami</name>
    <dbReference type="NCBI Taxonomy" id="495550"/>
    <lineage>
        <taxon>Eukaryota</taxon>
        <taxon>Metazoa</taxon>
        <taxon>Chordata</taxon>
        <taxon>Craniata</taxon>
        <taxon>Vertebrata</taxon>
        <taxon>Euteleostomi</taxon>
        <taxon>Actinopterygii</taxon>
        <taxon>Neopterygii</taxon>
        <taxon>Teleostei</taxon>
        <taxon>Ostariophysi</taxon>
        <taxon>Cypriniformes</taxon>
        <taxon>Xenocyprididae</taxon>
        <taxon>Xenocypridinae</taxon>
        <taxon>Xenocypridinae incertae sedis</taxon>
        <taxon>Anabarilius</taxon>
    </lineage>
</organism>
<protein>
    <submittedName>
        <fullName evidence="1">Uncharacterized protein</fullName>
    </submittedName>
</protein>
<reference evidence="1 2" key="1">
    <citation type="submission" date="2018-10" db="EMBL/GenBank/DDBJ databases">
        <title>Genome assembly for a Yunnan-Guizhou Plateau 3E fish, Anabarilius grahami (Regan), and its evolutionary and genetic applications.</title>
        <authorList>
            <person name="Jiang W."/>
        </authorList>
    </citation>
    <scope>NUCLEOTIDE SEQUENCE [LARGE SCALE GENOMIC DNA]</scope>
    <source>
        <strain evidence="1">AG-KIZ</strain>
        <tissue evidence="1">Muscle</tissue>
    </source>
</reference>
<comment type="caution">
    <text evidence="1">The sequence shown here is derived from an EMBL/GenBank/DDBJ whole genome shotgun (WGS) entry which is preliminary data.</text>
</comment>
<sequence>MTVLISALPFEDFALFLLLSVGGACTRLRLLPSSSHRDLGSAGKKLLEVVSGCGHAWQTGGKSEVRVHACPCAVEHSRKHR</sequence>
<keyword evidence="2" id="KW-1185">Reference proteome</keyword>
<dbReference type="Proteomes" id="UP000281406">
    <property type="component" value="Unassembled WGS sequence"/>
</dbReference>
<dbReference type="EMBL" id="RJVU01031169">
    <property type="protein sequence ID" value="ROL48242.1"/>
    <property type="molecule type" value="Genomic_DNA"/>
</dbReference>
<name>A0A3N0YPV3_ANAGA</name>
<evidence type="ECO:0000313" key="2">
    <source>
        <dbReference type="Proteomes" id="UP000281406"/>
    </source>
</evidence>
<dbReference type="AlphaFoldDB" id="A0A3N0YPV3"/>